<comment type="caution">
    <text evidence="1">The sequence shown here is derived from an EMBL/GenBank/DDBJ whole genome shotgun (WGS) entry which is preliminary data.</text>
</comment>
<gene>
    <name evidence="1" type="ORF">I4Q42_11425</name>
</gene>
<evidence type="ECO:0000313" key="2">
    <source>
        <dbReference type="Proteomes" id="UP000639859"/>
    </source>
</evidence>
<reference evidence="1 2" key="1">
    <citation type="submission" date="2020-11" db="EMBL/GenBank/DDBJ databases">
        <title>genome sequence of strain KACC 18849.</title>
        <authorList>
            <person name="Gao J."/>
            <person name="Zhang X."/>
        </authorList>
    </citation>
    <scope>NUCLEOTIDE SEQUENCE [LARGE SCALE GENOMIC DNA]</scope>
    <source>
        <strain evidence="1 2">KACC 18849</strain>
    </source>
</reference>
<proteinExistence type="predicted"/>
<sequence>MILKPLLRVETVAPVDHRRAVFVRHRRPRRRHPSALGFERSGIGPVLQFFVMIEPAIDVSGGVIAKHDRSCRTRAHRGAKEKIELNIVKTQAAAPSERRRHQAQ</sequence>
<dbReference type="Proteomes" id="UP000639859">
    <property type="component" value="Unassembled WGS sequence"/>
</dbReference>
<accession>A0ABS0T0A2</accession>
<evidence type="ECO:0000313" key="1">
    <source>
        <dbReference type="EMBL" id="MBI1684277.1"/>
    </source>
</evidence>
<name>A0ABS0T0A2_9CAUL</name>
<dbReference type="RefSeq" id="WP_198576189.1">
    <property type="nucleotide sequence ID" value="NZ_JADWOX010000006.1"/>
</dbReference>
<keyword evidence="2" id="KW-1185">Reference proteome</keyword>
<protein>
    <submittedName>
        <fullName evidence="1">Uncharacterized protein</fullName>
    </submittedName>
</protein>
<dbReference type="EMBL" id="JADWOX010000006">
    <property type="protein sequence ID" value="MBI1684277.1"/>
    <property type="molecule type" value="Genomic_DNA"/>
</dbReference>
<organism evidence="1 2">
    <name type="scientific">Caulobacter hibisci</name>
    <dbReference type="NCBI Taxonomy" id="2035993"/>
    <lineage>
        <taxon>Bacteria</taxon>
        <taxon>Pseudomonadati</taxon>
        <taxon>Pseudomonadota</taxon>
        <taxon>Alphaproteobacteria</taxon>
        <taxon>Caulobacterales</taxon>
        <taxon>Caulobacteraceae</taxon>
        <taxon>Caulobacter</taxon>
    </lineage>
</organism>